<dbReference type="InterPro" id="IPR021868">
    <property type="entry name" value="Alpha_2_Macroglob_MG3"/>
</dbReference>
<dbReference type="SUPFAM" id="SSF48239">
    <property type="entry name" value="Terpenoid cyclases/Protein prenyltransferases"/>
    <property type="match status" value="1"/>
</dbReference>
<dbReference type="SMART" id="SM01360">
    <property type="entry name" value="A2M"/>
    <property type="match status" value="1"/>
</dbReference>
<dbReference type="CDD" id="cd02891">
    <property type="entry name" value="A2M_like"/>
    <property type="match status" value="1"/>
</dbReference>
<dbReference type="PANTHER" id="PTHR40094:SF1">
    <property type="entry name" value="UBIQUITIN DOMAIN-CONTAINING PROTEIN"/>
    <property type="match status" value="1"/>
</dbReference>
<dbReference type="InterPro" id="IPR041246">
    <property type="entry name" value="Bact_MG10"/>
</dbReference>
<dbReference type="CDD" id="cd01100">
    <property type="entry name" value="APPLE_Factor_XI_like"/>
    <property type="match status" value="1"/>
</dbReference>
<dbReference type="PROSITE" id="PS50948">
    <property type="entry name" value="PAN"/>
    <property type="match status" value="1"/>
</dbReference>
<dbReference type="InterPro" id="IPR003609">
    <property type="entry name" value="Pan_app"/>
</dbReference>
<comment type="similarity">
    <text evidence="1">Belongs to the protease inhibitor I39 (alpha-2-macroglobulin) family. Bacterial alpha-2-macroglobulin subfamily.</text>
</comment>
<dbReference type="Pfam" id="PF17973">
    <property type="entry name" value="bMG10"/>
    <property type="match status" value="1"/>
</dbReference>
<evidence type="ECO:0000256" key="2">
    <source>
        <dbReference type="ARBA" id="ARBA00022729"/>
    </source>
</evidence>
<dbReference type="GO" id="GO:0006508">
    <property type="term" value="P:proteolysis"/>
    <property type="evidence" value="ECO:0007669"/>
    <property type="project" value="InterPro"/>
</dbReference>
<dbReference type="OrthoDB" id="9767116at2"/>
<dbReference type="Pfam" id="PF21142">
    <property type="entry name" value="A2M_bMG2"/>
    <property type="match status" value="1"/>
</dbReference>
<dbReference type="Pfam" id="PF07678">
    <property type="entry name" value="TED_complement"/>
    <property type="match status" value="1"/>
</dbReference>
<dbReference type="InterPro" id="IPR041203">
    <property type="entry name" value="Bact_A2M_MG5"/>
</dbReference>
<dbReference type="PANTHER" id="PTHR40094">
    <property type="entry name" value="ALPHA-2-MACROGLOBULIN HOMOLOG"/>
    <property type="match status" value="1"/>
</dbReference>
<dbReference type="SUPFAM" id="SSF57414">
    <property type="entry name" value="Hairpin loop containing domain-like"/>
    <property type="match status" value="1"/>
</dbReference>
<dbReference type="RefSeq" id="WP_089996971.1">
    <property type="nucleotide sequence ID" value="NZ_FOIZ01000002.1"/>
</dbReference>
<dbReference type="Proteomes" id="UP000199167">
    <property type="component" value="Unassembled WGS sequence"/>
</dbReference>
<dbReference type="InterPro" id="IPR047565">
    <property type="entry name" value="Alpha-macroglob_thiol-ester_cl"/>
</dbReference>
<dbReference type="InterPro" id="IPR000177">
    <property type="entry name" value="Apple"/>
</dbReference>
<evidence type="ECO:0000313" key="7">
    <source>
        <dbReference type="EMBL" id="SEW45427.1"/>
    </source>
</evidence>
<dbReference type="Pfam" id="PF17972">
    <property type="entry name" value="bMG5"/>
    <property type="match status" value="1"/>
</dbReference>
<feature type="domain" description="Apple" evidence="6">
    <location>
        <begin position="26"/>
        <end position="93"/>
    </location>
</feature>
<dbReference type="Pfam" id="PF07703">
    <property type="entry name" value="A2M_BRD"/>
    <property type="match status" value="1"/>
</dbReference>
<dbReference type="GO" id="GO:0005615">
    <property type="term" value="C:extracellular space"/>
    <property type="evidence" value="ECO:0007669"/>
    <property type="project" value="InterPro"/>
</dbReference>
<name>A0A1I0RVR9_9RHOB</name>
<dbReference type="Gene3D" id="2.60.40.1930">
    <property type="match status" value="1"/>
</dbReference>
<reference evidence="7 8" key="1">
    <citation type="submission" date="2016-10" db="EMBL/GenBank/DDBJ databases">
        <authorList>
            <person name="de Groot N.N."/>
        </authorList>
    </citation>
    <scope>NUCLEOTIDE SEQUENCE [LARGE SCALE GENOMIC DNA]</scope>
    <source>
        <strain evidence="7 8">DSM 17925</strain>
    </source>
</reference>
<evidence type="ECO:0000256" key="4">
    <source>
        <dbReference type="ARBA" id="ARBA00023157"/>
    </source>
</evidence>
<dbReference type="SMART" id="SM01419">
    <property type="entry name" value="Thiol-ester_cl"/>
    <property type="match status" value="1"/>
</dbReference>
<sequence length="1782" mass="192302">MAFRTIGLLALGLSFLAGAVSADGPVPEKRTLYERNLDFVGSDISSIFDTTLQACEAACLNDASCQAFTFNTRSNSCFPKSSVTDVSVYEGAVSGRIYKTDLAVLANLDARVSELAFLQPGDFERAQAQVARVTSGFRDVPLAVRQAQIVLAETDASADWASFSRLARNPNNRISGQALAASVNAYLRALTDDDRRQALIEIAYNLERSDRGRTMIPALRAAQEIRFERNTEVDLEDAIGKYGFRVSNTQVDADSASPRICAEFNEELIQAGFDYTPFVQLPDPAMVVSVSDGQLCLEGVEHGNRYRIVLREGLPSVNGETLSRQTELTLYVRDRSAAVRFPSRAYVLPRVGDIAIPVETVNLSEIDVSLRRIDDRNIIRTMQDGYLNRPLYEYSQDRISNEIGADVWEGTAQVVQDLNRDVTTRIPMADVLRGEPAGLYVLSAEIPGADPYDNPPATQWFVLSDLGVATYLGTDGLTAVVRGLGDGQAKQGVEVELLSRANAVLGTAMTNAEGVAYFEAGLTRGLGGNAPALVNVRQGEDFAFLSLTDPAFDLSDRGVEGREPSPPIDVFLATDRGAYRAGETIHVTALMRDPTTQAVPGVPLTAILTRPDGVEYARTTSTADMSGGHVFAMPVAGTAPRGTWRIAVLADVEGETLASTEVLVEDFLPERIDFEMTLPEDIRVGDTPDLRIDAKYLFGPPAGDLGIEGEVLLRAAPSLEGFEGYEFGRYDVPVDGSVRYLDGGTTAADGSAILSVNMPETTAAQPLEMRVTARVTEGSGRPIERQETVPVMPNQTMIGIKPLFDGTLPENDEARFHVLALTPDLELVPLEIQWTVNKVRTRYQWYSYGGDWNWEPTTERTQVATGRATLGDAPLEIGAVVDWGRHEIMIETLDADYRVAATDFYAGWYAPASAGDTPDVLQASLDAESYAIGDTARFRIVPRYAGTAVVSVMGDGLISMQTAEVVEGENIIDLTVTEEWGAGAYVTASVIRPMDVDAGRNPARALGLGYAQVDPGNKALDVSVLAPDIMEPRGDMNVSLIVDGITEGESAYVTLAAVDLGILNITGFNSPDPKDHYFGQRKLGVEMRDVYGRLIDGLNGTLGTVRSGGDAQAQMGTQSPPPTEELVTFFQGPVEVGADGRVDLSFEMPAFNGTIRLMAVAWSQTGVGNAEHDVIVRDPVVVTASVPRFMAPGDQSRMLIEIVHTDGPAGEMGLNVSASGLGLASQLPATFTLAPEGKQVFDVAFAAFDPGVHEISVSVTTPDGRVLDKTLIVPVVFNDPEVSQISRFSLDPGQTFTFDDNAFAGMQAGTGSATLAVGPLARLDAPGLLNALDRYPYGCTEQITSRAMPLLYLDNVANMMGLSSRNNVDERIGTAISEVLSNQSANGAFGLWSPSSGDLWLDAYVTDFLSRARQNGHAVPDIAFRNAVDNLRNAVNYYPDFDRGGGDLAYALMVLARESAANTGDLRYYADQKSESFSTPVALAQLGAALAFYGDQPRADALFNRAANRIVERYNTVERATWRIDYGSNRRDTAAVLTLAVEAGSNAVDREQMVTRLRSHGNRVSTQEATWTLLAVNALTRDASASGIMVDGQAPDGPIVRARDAGDGTQPVLIRNDGASATEVTVTTFGVPDVPEPAGGNGYRIERVYYNLDGEQIDLNDIGVGDRMVTVLTVIPFGEQEARLMINDPLPAGFEIDNPNLLQGGDVGGLDWLESARHENAEFRSDRFLAAVDWRSDDSFQLGYIVRAISPGTFHHPAASVEDMYRPEMRANTDPGRVIINE</sequence>
<evidence type="ECO:0000256" key="1">
    <source>
        <dbReference type="ARBA" id="ARBA00010556"/>
    </source>
</evidence>
<keyword evidence="8" id="KW-1185">Reference proteome</keyword>
<keyword evidence="2 5" id="KW-0732">Signal</keyword>
<dbReference type="InterPro" id="IPR008930">
    <property type="entry name" value="Terpenoid_cyclase/PrenylTrfase"/>
</dbReference>
<dbReference type="SMART" id="SM01359">
    <property type="entry name" value="A2M_N_2"/>
    <property type="match status" value="1"/>
</dbReference>
<dbReference type="InterPro" id="IPR049120">
    <property type="entry name" value="A2M_bMG2"/>
</dbReference>
<proteinExistence type="inferred from homology"/>
<feature type="chain" id="PRO_5011440779" description="Apple domain-containing protein" evidence="5">
    <location>
        <begin position="23"/>
        <end position="1782"/>
    </location>
</feature>
<gene>
    <name evidence="7" type="ORF">SAMN04488515_3330</name>
</gene>
<dbReference type="InterPro" id="IPR011625">
    <property type="entry name" value="A2M_N_BRD"/>
</dbReference>
<dbReference type="Pfam" id="PF17962">
    <property type="entry name" value="bMG6"/>
    <property type="match status" value="1"/>
</dbReference>
<evidence type="ECO:0000256" key="5">
    <source>
        <dbReference type="SAM" id="SignalP"/>
    </source>
</evidence>
<dbReference type="EMBL" id="FOIZ01000002">
    <property type="protein sequence ID" value="SEW45427.1"/>
    <property type="molecule type" value="Genomic_DNA"/>
</dbReference>
<dbReference type="Pfam" id="PF00024">
    <property type="entry name" value="PAN_1"/>
    <property type="match status" value="1"/>
</dbReference>
<dbReference type="PIRSF" id="PIRSF038980">
    <property type="entry name" value="A2M_bac"/>
    <property type="match status" value="1"/>
</dbReference>
<dbReference type="Pfam" id="PF11974">
    <property type="entry name" value="bMG3"/>
    <property type="match status" value="1"/>
</dbReference>
<keyword evidence="3" id="KW-0677">Repeat</keyword>
<dbReference type="Pfam" id="PF01835">
    <property type="entry name" value="MG2"/>
    <property type="match status" value="1"/>
</dbReference>
<feature type="signal peptide" evidence="5">
    <location>
        <begin position="1"/>
        <end position="22"/>
    </location>
</feature>
<dbReference type="InterPro" id="IPR002890">
    <property type="entry name" value="MG2"/>
</dbReference>
<dbReference type="STRING" id="364200.SAMN04488515_3330"/>
<dbReference type="InterPro" id="IPR001599">
    <property type="entry name" value="Macroglobln_a2"/>
</dbReference>
<dbReference type="InterPro" id="IPR041462">
    <property type="entry name" value="Bact_A2M_MG6"/>
</dbReference>
<dbReference type="GO" id="GO:0004866">
    <property type="term" value="F:endopeptidase inhibitor activity"/>
    <property type="evidence" value="ECO:0007669"/>
    <property type="project" value="InterPro"/>
</dbReference>
<dbReference type="SMART" id="SM00223">
    <property type="entry name" value="APPLE"/>
    <property type="match status" value="1"/>
</dbReference>
<protein>
    <recommendedName>
        <fullName evidence="6">Apple domain-containing protein</fullName>
    </recommendedName>
</protein>
<accession>A0A1I0RVR9</accession>
<evidence type="ECO:0000313" key="8">
    <source>
        <dbReference type="Proteomes" id="UP000199167"/>
    </source>
</evidence>
<dbReference type="Gene3D" id="3.50.4.10">
    <property type="entry name" value="Hepatocyte Growth Factor"/>
    <property type="match status" value="1"/>
</dbReference>
<organism evidence="7 8">
    <name type="scientific">Cognatiyoonia koreensis</name>
    <dbReference type="NCBI Taxonomy" id="364200"/>
    <lineage>
        <taxon>Bacteria</taxon>
        <taxon>Pseudomonadati</taxon>
        <taxon>Pseudomonadota</taxon>
        <taxon>Alphaproteobacteria</taxon>
        <taxon>Rhodobacterales</taxon>
        <taxon>Paracoccaceae</taxon>
        <taxon>Cognatiyoonia</taxon>
    </lineage>
</organism>
<dbReference type="InterPro" id="IPR026284">
    <property type="entry name" value="A2MG_proteobact"/>
</dbReference>
<evidence type="ECO:0000256" key="3">
    <source>
        <dbReference type="ARBA" id="ARBA00022737"/>
    </source>
</evidence>
<dbReference type="Pfam" id="PF00207">
    <property type="entry name" value="A2M"/>
    <property type="match status" value="1"/>
</dbReference>
<evidence type="ECO:0000259" key="6">
    <source>
        <dbReference type="PROSITE" id="PS50948"/>
    </source>
</evidence>
<keyword evidence="4" id="KW-1015">Disulfide bond</keyword>
<dbReference type="InterPro" id="IPR051802">
    <property type="entry name" value="YfhM-like"/>
</dbReference>
<dbReference type="InterPro" id="IPR011626">
    <property type="entry name" value="Alpha-macroglobulin_TED"/>
</dbReference>
<dbReference type="Gene3D" id="1.50.10.20">
    <property type="match status" value="1"/>
</dbReference>